<dbReference type="PANTHER" id="PTHR18919:SF139">
    <property type="entry name" value="THIOLASE-LIKE PROTEIN TYPE 1 ADDITIONAL C-TERMINAL DOMAIN-CONTAINING PROTEIN"/>
    <property type="match status" value="1"/>
</dbReference>
<dbReference type="InterPro" id="IPR040771">
    <property type="entry name" value="TLP1_add_C"/>
</dbReference>
<evidence type="ECO:0000256" key="1">
    <source>
        <dbReference type="ARBA" id="ARBA00010982"/>
    </source>
</evidence>
<dbReference type="InterPro" id="IPR016039">
    <property type="entry name" value="Thiolase-like"/>
</dbReference>
<protein>
    <submittedName>
        <fullName evidence="5">Thiolase</fullName>
    </submittedName>
</protein>
<accession>A0AAD6H062</accession>
<dbReference type="Pfam" id="PF18313">
    <property type="entry name" value="TLP1_add_C"/>
    <property type="match status" value="1"/>
</dbReference>
<evidence type="ECO:0000313" key="5">
    <source>
        <dbReference type="EMBL" id="KAJ5599039.1"/>
    </source>
</evidence>
<comment type="similarity">
    <text evidence="1">Belongs to the thiolase-like superfamily. Thiolase family.</text>
</comment>
<evidence type="ECO:0000259" key="4">
    <source>
        <dbReference type="Pfam" id="PF18313"/>
    </source>
</evidence>
<dbReference type="PANTHER" id="PTHR18919">
    <property type="entry name" value="ACETYL-COA C-ACYLTRANSFERASE"/>
    <property type="match status" value="1"/>
</dbReference>
<dbReference type="Gene3D" id="3.40.47.10">
    <property type="match status" value="1"/>
</dbReference>
<gene>
    <name evidence="5" type="ORF">N7450_000106</name>
</gene>
<organism evidence="5 6">
    <name type="scientific">Penicillium hetheringtonii</name>
    <dbReference type="NCBI Taxonomy" id="911720"/>
    <lineage>
        <taxon>Eukaryota</taxon>
        <taxon>Fungi</taxon>
        <taxon>Dikarya</taxon>
        <taxon>Ascomycota</taxon>
        <taxon>Pezizomycotina</taxon>
        <taxon>Eurotiomycetes</taxon>
        <taxon>Eurotiomycetidae</taxon>
        <taxon>Eurotiales</taxon>
        <taxon>Aspergillaceae</taxon>
        <taxon>Penicillium</taxon>
    </lineage>
</organism>
<dbReference type="SUPFAM" id="SSF53901">
    <property type="entry name" value="Thiolase-like"/>
    <property type="match status" value="1"/>
</dbReference>
<keyword evidence="6" id="KW-1185">Reference proteome</keyword>
<dbReference type="Gene3D" id="2.40.50.840">
    <property type="match status" value="1"/>
</dbReference>
<dbReference type="Proteomes" id="UP001216150">
    <property type="component" value="Unassembled WGS sequence"/>
</dbReference>
<name>A0AAD6H062_9EURO</name>
<dbReference type="EMBL" id="JAQJAC010000001">
    <property type="protein sequence ID" value="KAJ5599039.1"/>
    <property type="molecule type" value="Genomic_DNA"/>
</dbReference>
<dbReference type="GO" id="GO:0016746">
    <property type="term" value="F:acyltransferase activity"/>
    <property type="evidence" value="ECO:0007669"/>
    <property type="project" value="UniProtKB-KW"/>
</dbReference>
<keyword evidence="3" id="KW-0012">Acyltransferase</keyword>
<evidence type="ECO:0000256" key="3">
    <source>
        <dbReference type="ARBA" id="ARBA00023315"/>
    </source>
</evidence>
<keyword evidence="2" id="KW-0808">Transferase</keyword>
<evidence type="ECO:0000313" key="6">
    <source>
        <dbReference type="Proteomes" id="UP001216150"/>
    </source>
</evidence>
<dbReference type="AlphaFoldDB" id="A0AAD6H062"/>
<sequence length="523" mass="56709">MIPIIIGIADIKNRSAKVEDAREPAALMLEAIHAAIKDASGSTANSTKLQSSIDSIDVVKTWTWPYSDLPGLLGQKLGVQPKHKLYSEHGGNQPAKLLDDAARRIATGENQVAVLTGAEALASLAGCVKEGKMPPPGWTSGPEAESITDVFSPTTRELKKDIGGIHSVGAPIHIYPLYENGFRAHRGQSIEENHQESAILYGSFSQTAASNQYAWNYGQKPETAESIGTISKKNRMICFPYPLLMNAFNTVNLGAACIVTSTEFAKQLGVPEEKWIYPLGGAGFRERDLFWERPNFYESSAISKSLDECLKSSSLKPSDIGIYDFYSCFPIVPKLACHHLGISITEPQKAITVLGGLTSFGGAGNNYSMHAITEMVRQLRTGSTQNGLILANGGFLSYQHAICISKQPRRDKTIYPDGSLLQGLISDPIPPIDLEAEGKAQIETYTVEFSRNGSPSCAHIVGRILGSNHRFLANHGDEATLHRLSSRSDEPIGKIGMVIPDPAGEKGQKRNLFYLDNASTARL</sequence>
<evidence type="ECO:0000256" key="2">
    <source>
        <dbReference type="ARBA" id="ARBA00022679"/>
    </source>
</evidence>
<feature type="domain" description="Thiolase-like protein type 1 additional C-terminal" evidence="4">
    <location>
        <begin position="426"/>
        <end position="501"/>
    </location>
</feature>
<reference evidence="5 6" key="1">
    <citation type="journal article" date="2023" name="IMA Fungus">
        <title>Comparative genomic study of the Penicillium genus elucidates a diverse pangenome and 15 lateral gene transfer events.</title>
        <authorList>
            <person name="Petersen C."/>
            <person name="Sorensen T."/>
            <person name="Nielsen M.R."/>
            <person name="Sondergaard T.E."/>
            <person name="Sorensen J.L."/>
            <person name="Fitzpatrick D.A."/>
            <person name="Frisvad J.C."/>
            <person name="Nielsen K.L."/>
        </authorList>
    </citation>
    <scope>NUCLEOTIDE SEQUENCE [LARGE SCALE GENOMIC DNA]</scope>
    <source>
        <strain evidence="5 6">IBT 29057</strain>
    </source>
</reference>
<comment type="caution">
    <text evidence="5">The sequence shown here is derived from an EMBL/GenBank/DDBJ whole genome shotgun (WGS) entry which is preliminary data.</text>
</comment>
<proteinExistence type="inferred from homology"/>